<proteinExistence type="predicted"/>
<dbReference type="Proteomes" id="UP000246702">
    <property type="component" value="Unassembled WGS sequence"/>
</dbReference>
<accession>A0A317X6W0</accession>
<organism evidence="1 2">
    <name type="scientific">Aspergillus sclerotioniger CBS 115572</name>
    <dbReference type="NCBI Taxonomy" id="1450535"/>
    <lineage>
        <taxon>Eukaryota</taxon>
        <taxon>Fungi</taxon>
        <taxon>Dikarya</taxon>
        <taxon>Ascomycota</taxon>
        <taxon>Pezizomycotina</taxon>
        <taxon>Eurotiomycetes</taxon>
        <taxon>Eurotiomycetidae</taxon>
        <taxon>Eurotiales</taxon>
        <taxon>Aspergillaceae</taxon>
        <taxon>Aspergillus</taxon>
        <taxon>Aspergillus subgen. Circumdati</taxon>
    </lineage>
</organism>
<protein>
    <submittedName>
        <fullName evidence="1">Uncharacterized protein</fullName>
    </submittedName>
</protein>
<dbReference type="AlphaFoldDB" id="A0A317X6W0"/>
<dbReference type="EMBL" id="MSFK01000007">
    <property type="protein sequence ID" value="PWY93287.1"/>
    <property type="molecule type" value="Genomic_DNA"/>
</dbReference>
<dbReference type="GeneID" id="37109340"/>
<name>A0A317X6W0_9EURO</name>
<gene>
    <name evidence="1" type="ORF">BO94DRAFT_368057</name>
</gene>
<evidence type="ECO:0000313" key="1">
    <source>
        <dbReference type="EMBL" id="PWY93287.1"/>
    </source>
</evidence>
<comment type="caution">
    <text evidence="1">The sequence shown here is derived from an EMBL/GenBank/DDBJ whole genome shotgun (WGS) entry which is preliminary data.</text>
</comment>
<dbReference type="RefSeq" id="XP_025470048.1">
    <property type="nucleotide sequence ID" value="XM_025607197.1"/>
</dbReference>
<keyword evidence="2" id="KW-1185">Reference proteome</keyword>
<sequence>MSTCRMSSIFFFFFHLPGNGHYGGYGVMANGSCKVAPGPPYHPSEAWCRYDARLNEPRVECREENGAVKMERAKLCTFHVPTRVGMGRLTFTACLERQSMCQTRPFTHARPG</sequence>
<reference evidence="1 2" key="1">
    <citation type="submission" date="2016-12" db="EMBL/GenBank/DDBJ databases">
        <title>The genomes of Aspergillus section Nigri reveals drivers in fungal speciation.</title>
        <authorList>
            <consortium name="DOE Joint Genome Institute"/>
            <person name="Vesth T.C."/>
            <person name="Nybo J."/>
            <person name="Theobald S."/>
            <person name="Brandl J."/>
            <person name="Frisvad J.C."/>
            <person name="Nielsen K.F."/>
            <person name="Lyhne E.K."/>
            <person name="Kogle M.E."/>
            <person name="Kuo A."/>
            <person name="Riley R."/>
            <person name="Clum A."/>
            <person name="Nolan M."/>
            <person name="Lipzen A."/>
            <person name="Salamov A."/>
            <person name="Henrissat B."/>
            <person name="Wiebenga A."/>
            <person name="De Vries R.P."/>
            <person name="Grigoriev I.V."/>
            <person name="Mortensen U.H."/>
            <person name="Andersen M.R."/>
            <person name="Baker S.E."/>
        </authorList>
    </citation>
    <scope>NUCLEOTIDE SEQUENCE [LARGE SCALE GENOMIC DNA]</scope>
    <source>
        <strain evidence="1 2">CBS 115572</strain>
    </source>
</reference>
<evidence type="ECO:0000313" key="2">
    <source>
        <dbReference type="Proteomes" id="UP000246702"/>
    </source>
</evidence>